<keyword evidence="3" id="KW-1185">Reference proteome</keyword>
<name>A0ABT5DQL6_9BACT</name>
<evidence type="ECO:0000256" key="1">
    <source>
        <dbReference type="SAM" id="MobiDB-lite"/>
    </source>
</evidence>
<reference evidence="2 3" key="1">
    <citation type="submission" date="2022-11" db="EMBL/GenBank/DDBJ databases">
        <title>Minimal conservation of predation-associated metabolite biosynthetic gene clusters underscores biosynthetic potential of Myxococcota including descriptions for ten novel species: Archangium lansinium sp. nov., Myxococcus landrumus sp. nov., Nannocystis bai.</title>
        <authorList>
            <person name="Ahearne A."/>
            <person name="Stevens C."/>
            <person name="Dowd S."/>
        </authorList>
    </citation>
    <scope>NUCLEOTIDE SEQUENCE [LARGE SCALE GENOMIC DNA]</scope>
    <source>
        <strain evidence="2 3">NCWAL01</strain>
    </source>
</reference>
<evidence type="ECO:0000313" key="3">
    <source>
        <dbReference type="Proteomes" id="UP001221838"/>
    </source>
</evidence>
<protein>
    <recommendedName>
        <fullName evidence="4">Bacteriocin-type signal sequence-containing protein</fullName>
    </recommendedName>
</protein>
<feature type="region of interest" description="Disordered" evidence="1">
    <location>
        <begin position="35"/>
        <end position="60"/>
    </location>
</feature>
<dbReference type="RefSeq" id="WP_272145353.1">
    <property type="nucleotide sequence ID" value="NZ_JAQNDM010000002.1"/>
</dbReference>
<gene>
    <name evidence="2" type="ORF">POL68_39800</name>
</gene>
<organism evidence="2 3">
    <name type="scientific">Stigmatella ashevillensis</name>
    <dbReference type="NCBI Taxonomy" id="2995309"/>
    <lineage>
        <taxon>Bacteria</taxon>
        <taxon>Pseudomonadati</taxon>
        <taxon>Myxococcota</taxon>
        <taxon>Myxococcia</taxon>
        <taxon>Myxococcales</taxon>
        <taxon>Cystobacterineae</taxon>
        <taxon>Archangiaceae</taxon>
        <taxon>Stigmatella</taxon>
    </lineage>
</organism>
<proteinExistence type="predicted"/>
<evidence type="ECO:0000313" key="2">
    <source>
        <dbReference type="EMBL" id="MDC0714661.1"/>
    </source>
</evidence>
<dbReference type="Proteomes" id="UP001221838">
    <property type="component" value="Unassembled WGS sequence"/>
</dbReference>
<comment type="caution">
    <text evidence="2">The sequence shown here is derived from an EMBL/GenBank/DDBJ whole genome shotgun (WGS) entry which is preliminary data.</text>
</comment>
<sequence length="60" mass="6570">MKRINHDSQPVELAKNVREIRPLARLTAQELSPEDLAKVSGGWSSGISNAGGWGDRDLQN</sequence>
<evidence type="ECO:0008006" key="4">
    <source>
        <dbReference type="Google" id="ProtNLM"/>
    </source>
</evidence>
<accession>A0ABT5DQL6</accession>
<dbReference type="EMBL" id="JAQNDM010000002">
    <property type="protein sequence ID" value="MDC0714661.1"/>
    <property type="molecule type" value="Genomic_DNA"/>
</dbReference>